<dbReference type="Pfam" id="PF13353">
    <property type="entry name" value="Fer4_12"/>
    <property type="match status" value="1"/>
</dbReference>
<sequence length="220" mass="24781">MTPLLLSRLHFPIHNLGFGCRAGIWFQGCTVYCRGCISRDTWPFDPARGSSVEDVLAWVRALPADTVDGITISGGEPTDQLDALRELLAGLDDWRAGYDRPVDILLYSGRSSEHLDREFDWLADSTDVLVSEPFIAARATDCALRGSDNQLVRTHTDLGRDRYPEATLEDGYREQRRSLALHVDDRSVWMVGIPLPGDLRRLEHDLAERGVDLTRTSWLM</sequence>
<dbReference type="OrthoDB" id="9782387at2"/>
<evidence type="ECO:0000313" key="6">
    <source>
        <dbReference type="Proteomes" id="UP000438448"/>
    </source>
</evidence>
<evidence type="ECO:0000256" key="2">
    <source>
        <dbReference type="ARBA" id="ARBA00022723"/>
    </source>
</evidence>
<evidence type="ECO:0000256" key="3">
    <source>
        <dbReference type="ARBA" id="ARBA00023004"/>
    </source>
</evidence>
<protein>
    <recommendedName>
        <fullName evidence="7">Radical activating enzyme</fullName>
    </recommendedName>
</protein>
<dbReference type="Gene3D" id="3.20.20.70">
    <property type="entry name" value="Aldolase class I"/>
    <property type="match status" value="1"/>
</dbReference>
<keyword evidence="6" id="KW-1185">Reference proteome</keyword>
<evidence type="ECO:0008006" key="7">
    <source>
        <dbReference type="Google" id="ProtNLM"/>
    </source>
</evidence>
<keyword evidence="1" id="KW-0949">S-adenosyl-L-methionine</keyword>
<dbReference type="GO" id="GO:0046872">
    <property type="term" value="F:metal ion binding"/>
    <property type="evidence" value="ECO:0007669"/>
    <property type="project" value="UniProtKB-KW"/>
</dbReference>
<dbReference type="InterPro" id="IPR007197">
    <property type="entry name" value="rSAM"/>
</dbReference>
<gene>
    <name evidence="5" type="ORF">NRB20_32290</name>
</gene>
<dbReference type="GO" id="GO:0051536">
    <property type="term" value="F:iron-sulfur cluster binding"/>
    <property type="evidence" value="ECO:0007669"/>
    <property type="project" value="UniProtKB-KW"/>
</dbReference>
<name>A0A7K0D328_9NOCA</name>
<dbReference type="Proteomes" id="UP000438448">
    <property type="component" value="Unassembled WGS sequence"/>
</dbReference>
<dbReference type="InterPro" id="IPR058240">
    <property type="entry name" value="rSAM_sf"/>
</dbReference>
<keyword evidence="2" id="KW-0479">Metal-binding</keyword>
<keyword evidence="3" id="KW-0408">Iron</keyword>
<dbReference type="RefSeq" id="WP_153410915.1">
    <property type="nucleotide sequence ID" value="NZ_WEGK01000006.1"/>
</dbReference>
<dbReference type="InterPro" id="IPR013785">
    <property type="entry name" value="Aldolase_TIM"/>
</dbReference>
<reference evidence="5 6" key="1">
    <citation type="submission" date="2019-10" db="EMBL/GenBank/DDBJ databases">
        <title>Nocardia macrotermitis sp. nov. and Nocardia aurantia sp. nov., isolated from the gut of fungus growing-termite Macrotermes natalensis.</title>
        <authorList>
            <person name="Benndorf R."/>
            <person name="Schwitalla J."/>
            <person name="Martin K."/>
            <person name="De Beer W."/>
            <person name="Kaster A.-K."/>
            <person name="Vollmers J."/>
            <person name="Poulsen M."/>
            <person name="Beemelmanns C."/>
        </authorList>
    </citation>
    <scope>NUCLEOTIDE SEQUENCE [LARGE SCALE GENOMIC DNA]</scope>
    <source>
        <strain evidence="5 6">RB20</strain>
    </source>
</reference>
<evidence type="ECO:0000256" key="1">
    <source>
        <dbReference type="ARBA" id="ARBA00022691"/>
    </source>
</evidence>
<proteinExistence type="predicted"/>
<dbReference type="EMBL" id="WEGK01000006">
    <property type="protein sequence ID" value="MQY20133.1"/>
    <property type="molecule type" value="Genomic_DNA"/>
</dbReference>
<evidence type="ECO:0000256" key="4">
    <source>
        <dbReference type="ARBA" id="ARBA00023014"/>
    </source>
</evidence>
<dbReference type="SFLD" id="SFLDS00029">
    <property type="entry name" value="Radical_SAM"/>
    <property type="match status" value="1"/>
</dbReference>
<dbReference type="AlphaFoldDB" id="A0A7K0D328"/>
<evidence type="ECO:0000313" key="5">
    <source>
        <dbReference type="EMBL" id="MQY20133.1"/>
    </source>
</evidence>
<keyword evidence="4" id="KW-0411">Iron-sulfur</keyword>
<comment type="caution">
    <text evidence="5">The sequence shown here is derived from an EMBL/GenBank/DDBJ whole genome shotgun (WGS) entry which is preliminary data.</text>
</comment>
<dbReference type="GO" id="GO:0003824">
    <property type="term" value="F:catalytic activity"/>
    <property type="evidence" value="ECO:0007669"/>
    <property type="project" value="InterPro"/>
</dbReference>
<organism evidence="5 6">
    <name type="scientific">Nocardia macrotermitis</name>
    <dbReference type="NCBI Taxonomy" id="2585198"/>
    <lineage>
        <taxon>Bacteria</taxon>
        <taxon>Bacillati</taxon>
        <taxon>Actinomycetota</taxon>
        <taxon>Actinomycetes</taxon>
        <taxon>Mycobacteriales</taxon>
        <taxon>Nocardiaceae</taxon>
        <taxon>Nocardia</taxon>
    </lineage>
</organism>
<accession>A0A7K0D328</accession>
<dbReference type="SUPFAM" id="SSF102114">
    <property type="entry name" value="Radical SAM enzymes"/>
    <property type="match status" value="1"/>
</dbReference>